<dbReference type="OMA" id="NVHIRDT"/>
<proteinExistence type="predicted"/>
<name>A0A151R5E9_CAJCA</name>
<gene>
    <name evidence="1" type="ORF">KK1_041042</name>
</gene>
<dbReference type="Gramene" id="C.cajan_39810.t">
    <property type="protein sequence ID" value="C.cajan_39810.t.cds1"/>
    <property type="gene ID" value="C.cajan_39810"/>
</dbReference>
<evidence type="ECO:0000313" key="2">
    <source>
        <dbReference type="Proteomes" id="UP000075243"/>
    </source>
</evidence>
<dbReference type="AlphaFoldDB" id="A0A151R5E9"/>
<evidence type="ECO:0000313" key="1">
    <source>
        <dbReference type="EMBL" id="KYP37752.1"/>
    </source>
</evidence>
<accession>A0A151R5E9</accession>
<dbReference type="PANTHER" id="PTHR11439">
    <property type="entry name" value="GAG-POL-RELATED RETROTRANSPOSON"/>
    <property type="match status" value="1"/>
</dbReference>
<sequence>MTGCQPSDFPMEQHLRLRPNDDTFLPDPTTYRRLVGCLLYLTVIRPDIQYVVNTLSQFMQSPCSSHLDAATRVLRYLKGSVGQGLFLPASSSITLVRYADSDWVGCPTTC</sequence>
<evidence type="ECO:0008006" key="3">
    <source>
        <dbReference type="Google" id="ProtNLM"/>
    </source>
</evidence>
<reference evidence="1" key="1">
    <citation type="journal article" date="2012" name="Nat. Biotechnol.">
        <title>Draft genome sequence of pigeonpea (Cajanus cajan), an orphan legume crop of resource-poor farmers.</title>
        <authorList>
            <person name="Varshney R.K."/>
            <person name="Chen W."/>
            <person name="Li Y."/>
            <person name="Bharti A.K."/>
            <person name="Saxena R.K."/>
            <person name="Schlueter J.A."/>
            <person name="Donoghue M.T."/>
            <person name="Azam S."/>
            <person name="Fan G."/>
            <person name="Whaley A.M."/>
            <person name="Farmer A.D."/>
            <person name="Sheridan J."/>
            <person name="Iwata A."/>
            <person name="Tuteja R."/>
            <person name="Penmetsa R.V."/>
            <person name="Wu W."/>
            <person name="Upadhyaya H.D."/>
            <person name="Yang S.P."/>
            <person name="Shah T."/>
            <person name="Saxena K.B."/>
            <person name="Michael T."/>
            <person name="McCombie W.R."/>
            <person name="Yang B."/>
            <person name="Zhang G."/>
            <person name="Yang H."/>
            <person name="Wang J."/>
            <person name="Spillane C."/>
            <person name="Cook D.R."/>
            <person name="May G.D."/>
            <person name="Xu X."/>
            <person name="Jackson S.A."/>
        </authorList>
    </citation>
    <scope>NUCLEOTIDE SEQUENCE [LARGE SCALE GENOMIC DNA]</scope>
</reference>
<dbReference type="PANTHER" id="PTHR11439:SF501">
    <property type="entry name" value="RNA-DIRECTED DNA POLYMERASE"/>
    <property type="match status" value="1"/>
</dbReference>
<organism evidence="1 2">
    <name type="scientific">Cajanus cajan</name>
    <name type="common">Pigeon pea</name>
    <name type="synonym">Cajanus indicus</name>
    <dbReference type="NCBI Taxonomy" id="3821"/>
    <lineage>
        <taxon>Eukaryota</taxon>
        <taxon>Viridiplantae</taxon>
        <taxon>Streptophyta</taxon>
        <taxon>Embryophyta</taxon>
        <taxon>Tracheophyta</taxon>
        <taxon>Spermatophyta</taxon>
        <taxon>Magnoliopsida</taxon>
        <taxon>eudicotyledons</taxon>
        <taxon>Gunneridae</taxon>
        <taxon>Pentapetalae</taxon>
        <taxon>rosids</taxon>
        <taxon>fabids</taxon>
        <taxon>Fabales</taxon>
        <taxon>Fabaceae</taxon>
        <taxon>Papilionoideae</taxon>
        <taxon>50 kb inversion clade</taxon>
        <taxon>NPAAA clade</taxon>
        <taxon>indigoferoid/millettioid clade</taxon>
        <taxon>Phaseoleae</taxon>
        <taxon>Cajanus</taxon>
    </lineage>
</organism>
<keyword evidence="2" id="KW-1185">Reference proteome</keyword>
<dbReference type="OrthoDB" id="1422397at2759"/>
<dbReference type="STRING" id="3821.A0A151R5E9"/>
<protein>
    <recommendedName>
        <fullName evidence="3">Retrovirus-related Pol polyprotein from transposon TNT 1-94</fullName>
    </recommendedName>
</protein>
<dbReference type="EMBL" id="KQ484073">
    <property type="protein sequence ID" value="KYP37752.1"/>
    <property type="molecule type" value="Genomic_DNA"/>
</dbReference>
<dbReference type="Proteomes" id="UP000075243">
    <property type="component" value="Unassembled WGS sequence"/>
</dbReference>